<dbReference type="PANTHER" id="PTHR48081">
    <property type="entry name" value="AB HYDROLASE SUPERFAMILY PROTEIN C4A8.06C"/>
    <property type="match status" value="1"/>
</dbReference>
<feature type="domain" description="Alpha/beta hydrolase fold-3" evidence="3">
    <location>
        <begin position="72"/>
        <end position="256"/>
    </location>
</feature>
<evidence type="ECO:0000313" key="5">
    <source>
        <dbReference type="Proteomes" id="UP000244810"/>
    </source>
</evidence>
<dbReference type="InterPro" id="IPR029058">
    <property type="entry name" value="AB_hydrolase_fold"/>
</dbReference>
<dbReference type="GO" id="GO:0004806">
    <property type="term" value="F:triacylglycerol lipase activity"/>
    <property type="evidence" value="ECO:0007669"/>
    <property type="project" value="TreeGrafter"/>
</dbReference>
<accession>A0A2T7USZ2</accession>
<dbReference type="InterPro" id="IPR013094">
    <property type="entry name" value="AB_hydrolase_3"/>
</dbReference>
<dbReference type="InterPro" id="IPR050300">
    <property type="entry name" value="GDXG_lipolytic_enzyme"/>
</dbReference>
<comment type="caution">
    <text evidence="4">The sequence shown here is derived from an EMBL/GenBank/DDBJ whole genome shotgun (WGS) entry which is preliminary data.</text>
</comment>
<proteinExistence type="inferred from homology"/>
<dbReference type="Pfam" id="PF07859">
    <property type="entry name" value="Abhydrolase_3"/>
    <property type="match status" value="1"/>
</dbReference>
<evidence type="ECO:0000256" key="2">
    <source>
        <dbReference type="ARBA" id="ARBA00022801"/>
    </source>
</evidence>
<name>A0A2T7USZ2_9RHOB</name>
<dbReference type="PANTHER" id="PTHR48081:SF30">
    <property type="entry name" value="ACETYL-HYDROLASE LIPR-RELATED"/>
    <property type="match status" value="1"/>
</dbReference>
<evidence type="ECO:0000313" key="4">
    <source>
        <dbReference type="EMBL" id="PVE47880.1"/>
    </source>
</evidence>
<dbReference type="RefSeq" id="WP_107751253.1">
    <property type="nucleotide sequence ID" value="NZ_QBKF01000004.1"/>
</dbReference>
<evidence type="ECO:0000259" key="3">
    <source>
        <dbReference type="Pfam" id="PF07859"/>
    </source>
</evidence>
<dbReference type="PROSITE" id="PS01173">
    <property type="entry name" value="LIPASE_GDXG_HIS"/>
    <property type="match status" value="1"/>
</dbReference>
<keyword evidence="5" id="KW-1185">Reference proteome</keyword>
<comment type="similarity">
    <text evidence="1">Belongs to the 'GDXG' lipolytic enzyme family.</text>
</comment>
<evidence type="ECO:0000256" key="1">
    <source>
        <dbReference type="ARBA" id="ARBA00010515"/>
    </source>
</evidence>
<dbReference type="AlphaFoldDB" id="A0A2T7USZ2"/>
<protein>
    <submittedName>
        <fullName evidence="4">Alpha/beta hydrolase</fullName>
    </submittedName>
</protein>
<reference evidence="4 5" key="1">
    <citation type="journal article" date="2011" name="Syst. Appl. Microbiol.">
        <title>Defluviimonas denitrificans gen. nov., sp. nov., and Pararhodobacter aggregans gen. nov., sp. nov., non-phototrophic Rhodobacteraceae from the biofilter of a marine aquaculture.</title>
        <authorList>
            <person name="Foesel B.U."/>
            <person name="Drake H.L."/>
            <person name="Schramm A."/>
        </authorList>
    </citation>
    <scope>NUCLEOTIDE SEQUENCE [LARGE SCALE GENOMIC DNA]</scope>
    <source>
        <strain evidence="4 5">D1-19</strain>
    </source>
</reference>
<gene>
    <name evidence="4" type="ORF">DDE23_06970</name>
</gene>
<organism evidence="4 5">
    <name type="scientific">Pararhodobacter aggregans</name>
    <dbReference type="NCBI Taxonomy" id="404875"/>
    <lineage>
        <taxon>Bacteria</taxon>
        <taxon>Pseudomonadati</taxon>
        <taxon>Pseudomonadota</taxon>
        <taxon>Alphaproteobacteria</taxon>
        <taxon>Rhodobacterales</taxon>
        <taxon>Paracoccaceae</taxon>
        <taxon>Pararhodobacter</taxon>
    </lineage>
</organism>
<dbReference type="EMBL" id="QDDR01000003">
    <property type="protein sequence ID" value="PVE47880.1"/>
    <property type="molecule type" value="Genomic_DNA"/>
</dbReference>
<dbReference type="Gene3D" id="3.40.50.1820">
    <property type="entry name" value="alpha/beta hydrolase"/>
    <property type="match status" value="1"/>
</dbReference>
<keyword evidence="2 4" id="KW-0378">Hydrolase</keyword>
<dbReference type="OrthoDB" id="9806180at2"/>
<sequence>MSWQARVARFVGLNLTRPSLARQRDPRAARAHFERMARRFCRLPPRSLLLEAEEGGVPGLWISNQPQDEGVILYFHGGAYLMGSPRTHAALAAALAQRSGARVFVAGYRLAPEHPFPAAFEDALAAYDGLVRRGHRPESIVLGGDSAGGGLALALLGHLCREGRVPAGLFAFSPWTDLTFSGASLVTNASRDQVLPAHRLTETRAQILGGARPADADDPRLSPLYATFPAAPPVLILAAETEILRDDAQRMRGRLPGAEIRIAGDLPHVWPMLHGWLPEADDTLDHTARFILSCLRPTAES</sequence>
<dbReference type="InterPro" id="IPR002168">
    <property type="entry name" value="Lipase_GDXG_HIS_AS"/>
</dbReference>
<dbReference type="SUPFAM" id="SSF53474">
    <property type="entry name" value="alpha/beta-Hydrolases"/>
    <property type="match status" value="1"/>
</dbReference>
<dbReference type="Proteomes" id="UP000244810">
    <property type="component" value="Unassembled WGS sequence"/>
</dbReference>